<dbReference type="SUPFAM" id="SSF51197">
    <property type="entry name" value="Clavaminate synthase-like"/>
    <property type="match status" value="1"/>
</dbReference>
<name>A0ABD3L6E6_EUCGL</name>
<dbReference type="Pfam" id="PF03171">
    <property type="entry name" value="2OG-FeII_Oxy"/>
    <property type="match status" value="1"/>
</dbReference>
<feature type="domain" description="Isopenicillin N synthase-like Fe(2+) 2OG dioxygenase" evidence="3">
    <location>
        <begin position="125"/>
        <end position="191"/>
    </location>
</feature>
<reference evidence="5 6" key="1">
    <citation type="submission" date="2024-11" db="EMBL/GenBank/DDBJ databases">
        <title>Chromosome-level genome assembly of Eucalyptus globulus Labill. provides insights into its genome evolution.</title>
        <authorList>
            <person name="Li X."/>
        </authorList>
    </citation>
    <scope>NUCLEOTIDE SEQUENCE [LARGE SCALE GENOMIC DNA]</scope>
    <source>
        <strain evidence="5">CL2024</strain>
        <tissue evidence="5">Fresh tender leaves</tissue>
    </source>
</reference>
<keyword evidence="1" id="KW-0479">Metal-binding</keyword>
<evidence type="ECO:0000313" key="6">
    <source>
        <dbReference type="Proteomes" id="UP001634007"/>
    </source>
</evidence>
<dbReference type="Pfam" id="PF14226">
    <property type="entry name" value="DIOX_N"/>
    <property type="match status" value="1"/>
</dbReference>
<feature type="domain" description="Non-haem dioxygenase N-terminal" evidence="4">
    <location>
        <begin position="5"/>
        <end position="56"/>
    </location>
</feature>
<proteinExistence type="predicted"/>
<keyword evidence="2" id="KW-0408">Iron</keyword>
<dbReference type="InterPro" id="IPR050295">
    <property type="entry name" value="Plant_2OG-oxidoreductases"/>
</dbReference>
<keyword evidence="6" id="KW-1185">Reference proteome</keyword>
<evidence type="ECO:0000313" key="5">
    <source>
        <dbReference type="EMBL" id="KAL3747309.1"/>
    </source>
</evidence>
<evidence type="ECO:0000256" key="1">
    <source>
        <dbReference type="ARBA" id="ARBA00022723"/>
    </source>
</evidence>
<evidence type="ECO:0000259" key="3">
    <source>
        <dbReference type="Pfam" id="PF03171"/>
    </source>
</evidence>
<dbReference type="PANTHER" id="PTHR47991">
    <property type="entry name" value="OXOGLUTARATE/IRON-DEPENDENT DIOXYGENASE"/>
    <property type="match status" value="1"/>
</dbReference>
<evidence type="ECO:0000259" key="4">
    <source>
        <dbReference type="Pfam" id="PF14226"/>
    </source>
</evidence>
<dbReference type="InterPro" id="IPR026992">
    <property type="entry name" value="DIOX_N"/>
</dbReference>
<evidence type="ECO:0000256" key="2">
    <source>
        <dbReference type="ARBA" id="ARBA00023004"/>
    </source>
</evidence>
<organism evidence="5 6">
    <name type="scientific">Eucalyptus globulus</name>
    <name type="common">Tasmanian blue gum</name>
    <dbReference type="NCBI Taxonomy" id="34317"/>
    <lineage>
        <taxon>Eukaryota</taxon>
        <taxon>Viridiplantae</taxon>
        <taxon>Streptophyta</taxon>
        <taxon>Embryophyta</taxon>
        <taxon>Tracheophyta</taxon>
        <taxon>Spermatophyta</taxon>
        <taxon>Magnoliopsida</taxon>
        <taxon>eudicotyledons</taxon>
        <taxon>Gunneridae</taxon>
        <taxon>Pentapetalae</taxon>
        <taxon>rosids</taxon>
        <taxon>malvids</taxon>
        <taxon>Myrtales</taxon>
        <taxon>Myrtaceae</taxon>
        <taxon>Myrtoideae</taxon>
        <taxon>Eucalypteae</taxon>
        <taxon>Eucalyptus</taxon>
    </lineage>
</organism>
<dbReference type="InterPro" id="IPR044861">
    <property type="entry name" value="IPNS-like_FE2OG_OXY"/>
</dbReference>
<protein>
    <submittedName>
        <fullName evidence="5">Uncharacterized protein</fullName>
    </submittedName>
</protein>
<accession>A0ABD3L6E6</accession>
<dbReference type="GO" id="GO:0046872">
    <property type="term" value="F:metal ion binding"/>
    <property type="evidence" value="ECO:0007669"/>
    <property type="project" value="UniProtKB-KW"/>
</dbReference>
<sequence>MEILMIDLSELGGENRSKTMAILHHACEKWGCFKIKNHGVDPELMEKVKRFVNTHYEENLKASFYVSKTAKCLEHANTEKLLELICENLGLDKDHIKRAFSGRNGPSVGMKVAKYLECPYTETVGDDRVSGLEFLYEGQWVPMPQSNYASTCVNTRDQLEVVSNGQYKSVLHHVMAEKNGSRLSVATLYNPANDATILPMTKLPYQEKYAFGNYFHAATKFQGKEPRLESMRKLMGNGCSGAA</sequence>
<dbReference type="AlphaFoldDB" id="A0ABD3L6E6"/>
<comment type="caution">
    <text evidence="5">The sequence shown here is derived from an EMBL/GenBank/DDBJ whole genome shotgun (WGS) entry which is preliminary data.</text>
</comment>
<gene>
    <name evidence="5" type="ORF">ACJRO7_016141</name>
</gene>
<dbReference type="EMBL" id="JBJKBG010000003">
    <property type="protein sequence ID" value="KAL3747309.1"/>
    <property type="molecule type" value="Genomic_DNA"/>
</dbReference>
<dbReference type="Gene3D" id="2.60.120.330">
    <property type="entry name" value="B-lactam Antibiotic, Isopenicillin N Synthase, Chain"/>
    <property type="match status" value="2"/>
</dbReference>
<dbReference type="InterPro" id="IPR027443">
    <property type="entry name" value="IPNS-like_sf"/>
</dbReference>
<dbReference type="Proteomes" id="UP001634007">
    <property type="component" value="Unassembled WGS sequence"/>
</dbReference>